<sequence length="61" mass="7063">MTFSDAQFNEFLTNPRIKREWDNLSNGATHRQQDEQAVRVTAQVFAVDMMGNVSPLEQYND</sequence>
<evidence type="ECO:0000313" key="1">
    <source>
        <dbReference type="EMBL" id="ANZ49434.1"/>
    </source>
</evidence>
<dbReference type="KEGG" id="vg:29061926"/>
<protein>
    <submittedName>
        <fullName evidence="1">Uncharacterized protein</fullName>
    </submittedName>
</protein>
<dbReference type="EMBL" id="KX397369">
    <property type="protein sequence ID" value="ANZ49434.1"/>
    <property type="molecule type" value="Genomic_DNA"/>
</dbReference>
<dbReference type="GeneID" id="29061926"/>
<gene>
    <name evidence="1" type="ORF">KWAN_82</name>
</gene>
<proteinExistence type="predicted"/>
<name>A0A1B2IDZ0_9CAUD</name>
<dbReference type="OrthoDB" id="28246at10239"/>
<organism evidence="1 2">
    <name type="scientific">Erwinia phage vB_EamM_Kwan</name>
    <dbReference type="NCBI Taxonomy" id="1883374"/>
    <lineage>
        <taxon>Viruses</taxon>
        <taxon>Duplodnaviria</taxon>
        <taxon>Heunggongvirae</taxon>
        <taxon>Uroviricota</taxon>
        <taxon>Caudoviricetes</taxon>
        <taxon>Chimalliviridae</taxon>
        <taxon>Wellingtonvirus</taxon>
        <taxon>Wellingtonvirus wellington</taxon>
    </lineage>
</organism>
<reference evidence="1 2" key="1">
    <citation type="submission" date="2016-06" db="EMBL/GenBank/DDBJ databases">
        <authorList>
            <person name="Kjaerup R.B."/>
            <person name="Dalgaard T.S."/>
            <person name="Juul-Madsen H.R."/>
        </authorList>
    </citation>
    <scope>NUCLEOTIDE SEQUENCE [LARGE SCALE GENOMIC DNA]</scope>
</reference>
<dbReference type="RefSeq" id="YP_009278687.1">
    <property type="nucleotide sequence ID" value="NC_031010.1"/>
</dbReference>
<accession>A0A1B2IDZ0</accession>
<dbReference type="Proteomes" id="UP000202923">
    <property type="component" value="Genome"/>
</dbReference>
<evidence type="ECO:0000313" key="2">
    <source>
        <dbReference type="Proteomes" id="UP000202923"/>
    </source>
</evidence>